<gene>
    <name evidence="1" type="ORF">MSZNOR_2685</name>
</gene>
<reference evidence="1 2" key="1">
    <citation type="submission" date="2023-03" db="EMBL/GenBank/DDBJ databases">
        <authorList>
            <person name="Pearce D."/>
        </authorList>
    </citation>
    <scope>NUCLEOTIDE SEQUENCE [LARGE SCALE GENOMIC DNA]</scope>
    <source>
        <strain evidence="1">Msz</strain>
    </source>
</reference>
<proteinExistence type="predicted"/>
<evidence type="ECO:0000313" key="2">
    <source>
        <dbReference type="Proteomes" id="UP001162030"/>
    </source>
</evidence>
<keyword evidence="2" id="KW-1185">Reference proteome</keyword>
<dbReference type="Proteomes" id="UP001162030">
    <property type="component" value="Chromosome"/>
</dbReference>
<protein>
    <submittedName>
        <fullName evidence="1">Uncharacterized protein</fullName>
    </submittedName>
</protein>
<dbReference type="EMBL" id="OX458333">
    <property type="protein sequence ID" value="CAI8860560.1"/>
    <property type="molecule type" value="Genomic_DNA"/>
</dbReference>
<sequence length="56" mass="6233">MSPRGNGFVLSDYLIGSEWPCYRTFFLIPRERHSKMSVDGIEAPILGPLSDGNFSA</sequence>
<organism evidence="1 2">
    <name type="scientific">Methylocaldum szegediense</name>
    <dbReference type="NCBI Taxonomy" id="73780"/>
    <lineage>
        <taxon>Bacteria</taxon>
        <taxon>Pseudomonadati</taxon>
        <taxon>Pseudomonadota</taxon>
        <taxon>Gammaproteobacteria</taxon>
        <taxon>Methylococcales</taxon>
        <taxon>Methylococcaceae</taxon>
        <taxon>Methylocaldum</taxon>
    </lineage>
</organism>
<name>A0ABM9I364_9GAMM</name>
<evidence type="ECO:0000313" key="1">
    <source>
        <dbReference type="EMBL" id="CAI8860560.1"/>
    </source>
</evidence>
<accession>A0ABM9I364</accession>